<protein>
    <submittedName>
        <fullName evidence="2">Transposable element protein</fullName>
    </submittedName>
</protein>
<evidence type="ECO:0000313" key="2">
    <source>
        <dbReference type="WBParaSite" id="L893_g10728.t1"/>
    </source>
</evidence>
<reference evidence="2" key="1">
    <citation type="submission" date="2016-11" db="UniProtKB">
        <authorList>
            <consortium name="WormBaseParasite"/>
        </authorList>
    </citation>
    <scope>IDENTIFICATION</scope>
</reference>
<accession>A0A1I7XYD5</accession>
<sequence>MLTNPRTRPIQHPRIRLSNMERVPVLFIESVLQSSGYLVRKWSKELSTIWGQLAEVFCRKDGVLYLCYAHYDESEWRLHYKLSGFDHIKTRTLSREVVKEISKTIASIQLYVSTGPCPNYEDWDSIHRQDENGKIQLLLGLDAPVRRLCFQMEKVEYTKYAKQCEEMISRYSQLFKAFTCVEMRFFESPFKRLVEDMVSSGRLWSMRVFRPVIYGLCSTATSFWVDYFFSGSCRKLSANFPEFSVIQAVIDRWKKMDPRFLASDKIFTGIKASPNAFVNVGITWIPLKSVDAEVLRRIERKLVQRWSIQSLHCIDHPLEPSSRIYVVFQSEECSLLFV</sequence>
<dbReference type="AlphaFoldDB" id="A0A1I7XYD5"/>
<organism evidence="1 2">
    <name type="scientific">Steinernema glaseri</name>
    <dbReference type="NCBI Taxonomy" id="37863"/>
    <lineage>
        <taxon>Eukaryota</taxon>
        <taxon>Metazoa</taxon>
        <taxon>Ecdysozoa</taxon>
        <taxon>Nematoda</taxon>
        <taxon>Chromadorea</taxon>
        <taxon>Rhabditida</taxon>
        <taxon>Tylenchina</taxon>
        <taxon>Panagrolaimomorpha</taxon>
        <taxon>Strongyloidoidea</taxon>
        <taxon>Steinernematidae</taxon>
        <taxon>Steinernema</taxon>
    </lineage>
</organism>
<keyword evidence="1" id="KW-1185">Reference proteome</keyword>
<evidence type="ECO:0000313" key="1">
    <source>
        <dbReference type="Proteomes" id="UP000095287"/>
    </source>
</evidence>
<proteinExistence type="predicted"/>
<dbReference type="WBParaSite" id="L893_g10728.t1">
    <property type="protein sequence ID" value="L893_g10728.t1"/>
    <property type="gene ID" value="L893_g10728"/>
</dbReference>
<dbReference type="Proteomes" id="UP000095287">
    <property type="component" value="Unplaced"/>
</dbReference>
<name>A0A1I7XYD5_9BILA</name>